<keyword evidence="8 10" id="KW-0460">Magnesium</keyword>
<dbReference type="Proteomes" id="UP000824063">
    <property type="component" value="Unassembled WGS sequence"/>
</dbReference>
<evidence type="ECO:0000256" key="12">
    <source>
        <dbReference type="RuleBase" id="RU003784"/>
    </source>
</evidence>
<evidence type="ECO:0000256" key="5">
    <source>
        <dbReference type="ARBA" id="ARBA00022694"/>
    </source>
</evidence>
<proteinExistence type="inferred from homology"/>
<accession>A0A9D2F7B1</accession>
<evidence type="ECO:0000313" key="14">
    <source>
        <dbReference type="EMBL" id="HIZ53795.1"/>
    </source>
</evidence>
<comment type="subunit">
    <text evidence="10">Monomer.</text>
</comment>
<keyword evidence="7 10" id="KW-0067">ATP-binding</keyword>
<keyword evidence="5 10" id="KW-0819">tRNA processing</keyword>
<comment type="caution">
    <text evidence="14">The sequence shown here is derived from an EMBL/GenBank/DDBJ whole genome shotgun (WGS) entry which is preliminary data.</text>
</comment>
<evidence type="ECO:0000256" key="13">
    <source>
        <dbReference type="RuleBase" id="RU003785"/>
    </source>
</evidence>
<dbReference type="Pfam" id="PF01715">
    <property type="entry name" value="IPPT"/>
    <property type="match status" value="1"/>
</dbReference>
<gene>
    <name evidence="10 14" type="primary">miaA</name>
    <name evidence="14" type="ORF">IAA20_07635</name>
</gene>
<reference evidence="14" key="1">
    <citation type="journal article" date="2021" name="PeerJ">
        <title>Extensive microbial diversity within the chicken gut microbiome revealed by metagenomics and culture.</title>
        <authorList>
            <person name="Gilroy R."/>
            <person name="Ravi A."/>
            <person name="Getino M."/>
            <person name="Pursley I."/>
            <person name="Horton D.L."/>
            <person name="Alikhan N.F."/>
            <person name="Baker D."/>
            <person name="Gharbi K."/>
            <person name="Hall N."/>
            <person name="Watson M."/>
            <person name="Adriaenssens E.M."/>
            <person name="Foster-Nyarko E."/>
            <person name="Jarju S."/>
            <person name="Secka A."/>
            <person name="Antonio M."/>
            <person name="Oren A."/>
            <person name="Chaudhuri R.R."/>
            <person name="La Ragione R."/>
            <person name="Hildebrand F."/>
            <person name="Pallen M.J."/>
        </authorList>
    </citation>
    <scope>NUCLEOTIDE SEQUENCE</scope>
    <source>
        <strain evidence="14">CHK172-16539</strain>
    </source>
</reference>
<organism evidence="14 15">
    <name type="scientific">Candidatus Enterococcus avicola</name>
    <dbReference type="NCBI Taxonomy" id="2838561"/>
    <lineage>
        <taxon>Bacteria</taxon>
        <taxon>Bacillati</taxon>
        <taxon>Bacillota</taxon>
        <taxon>Bacilli</taxon>
        <taxon>Lactobacillales</taxon>
        <taxon>Enterococcaceae</taxon>
        <taxon>Enterococcus</taxon>
    </lineage>
</organism>
<dbReference type="HAMAP" id="MF_00185">
    <property type="entry name" value="IPP_trans"/>
    <property type="match status" value="1"/>
</dbReference>
<dbReference type="GO" id="GO:0006400">
    <property type="term" value="P:tRNA modification"/>
    <property type="evidence" value="ECO:0007669"/>
    <property type="project" value="TreeGrafter"/>
</dbReference>
<feature type="site" description="Interaction with substrate tRNA" evidence="10">
    <location>
        <position position="125"/>
    </location>
</feature>
<comment type="cofactor">
    <cofactor evidence="1 10">
        <name>Mg(2+)</name>
        <dbReference type="ChEBI" id="CHEBI:18420"/>
    </cofactor>
</comment>
<evidence type="ECO:0000256" key="11">
    <source>
        <dbReference type="RuleBase" id="RU003783"/>
    </source>
</evidence>
<comment type="similarity">
    <text evidence="3 10 13">Belongs to the IPP transferase family.</text>
</comment>
<evidence type="ECO:0000256" key="9">
    <source>
        <dbReference type="ARBA" id="ARBA00049563"/>
    </source>
</evidence>
<name>A0A9D2F7B1_9ENTE</name>
<comment type="function">
    <text evidence="2 10 12">Catalyzes the transfer of a dimethylallyl group onto the adenine at position 37 in tRNAs that read codons beginning with uridine, leading to the formation of N6-(dimethylallyl)adenosine (i(6)A).</text>
</comment>
<evidence type="ECO:0000256" key="7">
    <source>
        <dbReference type="ARBA" id="ARBA00022840"/>
    </source>
</evidence>
<evidence type="ECO:0000256" key="8">
    <source>
        <dbReference type="ARBA" id="ARBA00022842"/>
    </source>
</evidence>
<feature type="site" description="Interaction with substrate tRNA" evidence="10">
    <location>
        <position position="100"/>
    </location>
</feature>
<feature type="binding site" evidence="10">
    <location>
        <begin position="11"/>
        <end position="16"/>
    </location>
    <ligand>
        <name>substrate</name>
    </ligand>
</feature>
<feature type="binding site" evidence="10">
    <location>
        <begin position="9"/>
        <end position="16"/>
    </location>
    <ligand>
        <name>ATP</name>
        <dbReference type="ChEBI" id="CHEBI:30616"/>
    </ligand>
</feature>
<feature type="region of interest" description="Interaction with substrate tRNA" evidence="10">
    <location>
        <begin position="34"/>
        <end position="37"/>
    </location>
</feature>
<evidence type="ECO:0000256" key="3">
    <source>
        <dbReference type="ARBA" id="ARBA00005842"/>
    </source>
</evidence>
<evidence type="ECO:0000313" key="15">
    <source>
        <dbReference type="Proteomes" id="UP000824063"/>
    </source>
</evidence>
<dbReference type="EMBL" id="DXBN01000169">
    <property type="protein sequence ID" value="HIZ53795.1"/>
    <property type="molecule type" value="Genomic_DNA"/>
</dbReference>
<dbReference type="GO" id="GO:0005524">
    <property type="term" value="F:ATP binding"/>
    <property type="evidence" value="ECO:0007669"/>
    <property type="project" value="UniProtKB-UniRule"/>
</dbReference>
<dbReference type="Gene3D" id="3.40.50.300">
    <property type="entry name" value="P-loop containing nucleotide triphosphate hydrolases"/>
    <property type="match status" value="1"/>
</dbReference>
<dbReference type="PANTHER" id="PTHR11088:SF60">
    <property type="entry name" value="TRNA DIMETHYLALLYLTRANSFERASE"/>
    <property type="match status" value="1"/>
</dbReference>
<protein>
    <recommendedName>
        <fullName evidence="10">tRNA dimethylallyltransferase</fullName>
        <ecNumber evidence="10">2.5.1.75</ecNumber>
    </recommendedName>
    <alternativeName>
        <fullName evidence="10">Dimethylallyl diphosphate:tRNA dimethylallyltransferase</fullName>
        <shortName evidence="10">DMAPP:tRNA dimethylallyltransferase</shortName>
        <shortName evidence="10">DMATase</shortName>
    </alternativeName>
    <alternativeName>
        <fullName evidence="10">Isopentenyl-diphosphate:tRNA isopentenyltransferase</fullName>
        <shortName evidence="10">IPP transferase</shortName>
        <shortName evidence="10">IPPT</shortName>
        <shortName evidence="10">IPTase</shortName>
    </alternativeName>
</protein>
<evidence type="ECO:0000256" key="4">
    <source>
        <dbReference type="ARBA" id="ARBA00022679"/>
    </source>
</evidence>
<keyword evidence="6 10" id="KW-0547">Nucleotide-binding</keyword>
<evidence type="ECO:0000256" key="6">
    <source>
        <dbReference type="ARBA" id="ARBA00022741"/>
    </source>
</evidence>
<evidence type="ECO:0000256" key="2">
    <source>
        <dbReference type="ARBA" id="ARBA00003213"/>
    </source>
</evidence>
<dbReference type="InterPro" id="IPR027417">
    <property type="entry name" value="P-loop_NTPase"/>
</dbReference>
<dbReference type="AlphaFoldDB" id="A0A9D2F7B1"/>
<dbReference type="InterPro" id="IPR018022">
    <property type="entry name" value="IPT"/>
</dbReference>
<dbReference type="PANTHER" id="PTHR11088">
    <property type="entry name" value="TRNA DIMETHYLALLYLTRANSFERASE"/>
    <property type="match status" value="1"/>
</dbReference>
<dbReference type="NCBIfam" id="TIGR00174">
    <property type="entry name" value="miaA"/>
    <property type="match status" value="1"/>
</dbReference>
<comment type="caution">
    <text evidence="10">Lacks conserved residue(s) required for the propagation of feature annotation.</text>
</comment>
<dbReference type="Gene3D" id="1.10.20.140">
    <property type="match status" value="1"/>
</dbReference>
<evidence type="ECO:0000256" key="1">
    <source>
        <dbReference type="ARBA" id="ARBA00001946"/>
    </source>
</evidence>
<dbReference type="EC" id="2.5.1.75" evidence="10"/>
<evidence type="ECO:0000256" key="10">
    <source>
        <dbReference type="HAMAP-Rule" id="MF_00185"/>
    </source>
</evidence>
<keyword evidence="4 10" id="KW-0808">Transferase</keyword>
<dbReference type="SUPFAM" id="SSF52540">
    <property type="entry name" value="P-loop containing nucleoside triphosphate hydrolases"/>
    <property type="match status" value="1"/>
</dbReference>
<sequence length="310" mass="35444">MKKIIVIVGPTAVGKTALSIELAQKFNGEVINADSMQVYRGLDIGTAKVTSEEAQGITHHLLDICELEDAYSVARFQVDARQKIDEITAKGKLPIIVGGTGLYVQSLIYDYQLGKKSSDVQPEVRKKYEAYEQTHGKEALWELLKERDPLAAQAIHLNNVRKVVRALEVFEITGKSILMPEKEPEKLYDDFLIGLSTQRALLYQRINQRVHQMLDQGLEEEAGYLLTKHPDSQGALGIGYQEFKPYFNGEVSLESVIETIQLHSRRYAKRQLTWFRNRMQPHWFDLVQKPNEVNTIEFEIKNWLKGAKEE</sequence>
<reference evidence="14" key="2">
    <citation type="submission" date="2021-04" db="EMBL/GenBank/DDBJ databases">
        <authorList>
            <person name="Gilroy R."/>
        </authorList>
    </citation>
    <scope>NUCLEOTIDE SEQUENCE</scope>
    <source>
        <strain evidence="14">CHK172-16539</strain>
    </source>
</reference>
<dbReference type="InterPro" id="IPR039657">
    <property type="entry name" value="Dimethylallyltransferase"/>
</dbReference>
<dbReference type="GO" id="GO:0052381">
    <property type="term" value="F:tRNA dimethylallyltransferase activity"/>
    <property type="evidence" value="ECO:0007669"/>
    <property type="project" value="UniProtKB-UniRule"/>
</dbReference>
<comment type="catalytic activity">
    <reaction evidence="9 10 11">
        <text>adenosine(37) in tRNA + dimethylallyl diphosphate = N(6)-dimethylallyladenosine(37) in tRNA + diphosphate</text>
        <dbReference type="Rhea" id="RHEA:26482"/>
        <dbReference type="Rhea" id="RHEA-COMP:10162"/>
        <dbReference type="Rhea" id="RHEA-COMP:10375"/>
        <dbReference type="ChEBI" id="CHEBI:33019"/>
        <dbReference type="ChEBI" id="CHEBI:57623"/>
        <dbReference type="ChEBI" id="CHEBI:74411"/>
        <dbReference type="ChEBI" id="CHEBI:74415"/>
        <dbReference type="EC" id="2.5.1.75"/>
    </reaction>
</comment>